<dbReference type="GO" id="GO:0008168">
    <property type="term" value="F:methyltransferase activity"/>
    <property type="evidence" value="ECO:0007669"/>
    <property type="project" value="UniProtKB-KW"/>
</dbReference>
<feature type="domain" description="Methyltransferase type 11" evidence="2">
    <location>
        <begin position="315"/>
        <end position="400"/>
    </location>
</feature>
<evidence type="ECO:0000259" key="2">
    <source>
        <dbReference type="Pfam" id="PF08241"/>
    </source>
</evidence>
<keyword evidence="3" id="KW-0808">Transferase</keyword>
<accession>A0ABS3S9C0</accession>
<dbReference type="InterPro" id="IPR029063">
    <property type="entry name" value="SAM-dependent_MTases_sf"/>
</dbReference>
<feature type="compositionally biased region" description="Basic residues" evidence="1">
    <location>
        <begin position="101"/>
        <end position="121"/>
    </location>
</feature>
<gene>
    <name evidence="3" type="ORF">J4709_49385</name>
</gene>
<feature type="region of interest" description="Disordered" evidence="1">
    <location>
        <begin position="14"/>
        <end position="266"/>
    </location>
</feature>
<sequence length="534" mass="59998">MWRRRRRLLAARRRFQRRARASARQGRVRPPVRHAARQHLRVQRRRQLPYRPQPVPVGTRAGRRPRPPRGQDQHPRPAGTAAAARRGRGDLGARPDVPAVPRRRAGTRRPVPRSRRLGPQRRPRDPGPRRHPVGPRPPQAHRDPRRRQPLPGPGRTRSHLPSRHHRRALRARERPGPGRTHVRLRGAASGGQSAVARRHARLPGRTRRRQAPAARTLPGPAGTAGRPHRQGERQRPHPYRRRVGRPRGLRLRPGTGGPRREDRPVSRVAVPAPAGVFGDGDEHNGEQHRLLSLAYDPFTIDRLKATGIGPGWRCLDAGAGNGSVAAWLAQRVGPTGSVTATDLHPARVPDVDGLRVVEHDIVRDPLPEGEFDLVHARLLLRLLPERLAVLDRLVRALKPGRVLQIDEFDATDAPCLQAPDAAARALYRTFTATKNRLMTRRNVAIAFGRQVADAMSRARLADVTSHRRLELWNARSPGLRLLAHHTRHLRDELVQAGMTDRQLAEVRTLLAHPGFRACSYAMYSVQGRRPEEVR</sequence>
<protein>
    <submittedName>
        <fullName evidence="3">Class I SAM-dependent methyltransferase</fullName>
    </submittedName>
</protein>
<keyword evidence="3" id="KW-0489">Methyltransferase</keyword>
<evidence type="ECO:0000256" key="1">
    <source>
        <dbReference type="SAM" id="MobiDB-lite"/>
    </source>
</evidence>
<comment type="caution">
    <text evidence="3">The sequence shown here is derived from an EMBL/GenBank/DDBJ whole genome shotgun (WGS) entry which is preliminary data.</text>
</comment>
<feature type="compositionally biased region" description="Basic residues" evidence="1">
    <location>
        <begin position="14"/>
        <end position="48"/>
    </location>
</feature>
<proteinExistence type="predicted"/>
<dbReference type="EMBL" id="JAGEPF010000048">
    <property type="protein sequence ID" value="MBO2465601.1"/>
    <property type="molecule type" value="Genomic_DNA"/>
</dbReference>
<feature type="compositionally biased region" description="Basic residues" evidence="1">
    <location>
        <begin position="196"/>
        <end position="210"/>
    </location>
</feature>
<evidence type="ECO:0000313" key="4">
    <source>
        <dbReference type="Proteomes" id="UP000680206"/>
    </source>
</evidence>
<feature type="compositionally biased region" description="Basic residues" evidence="1">
    <location>
        <begin position="236"/>
        <end position="250"/>
    </location>
</feature>
<evidence type="ECO:0000313" key="3">
    <source>
        <dbReference type="EMBL" id="MBO2465601.1"/>
    </source>
</evidence>
<dbReference type="SUPFAM" id="SSF53335">
    <property type="entry name" value="S-adenosyl-L-methionine-dependent methyltransferases"/>
    <property type="match status" value="1"/>
</dbReference>
<dbReference type="CDD" id="cd02440">
    <property type="entry name" value="AdoMet_MTases"/>
    <property type="match status" value="1"/>
</dbReference>
<feature type="compositionally biased region" description="Basic residues" evidence="1">
    <location>
        <begin position="156"/>
        <end position="169"/>
    </location>
</feature>
<dbReference type="GO" id="GO:0032259">
    <property type="term" value="P:methylation"/>
    <property type="evidence" value="ECO:0007669"/>
    <property type="project" value="UniProtKB-KW"/>
</dbReference>
<dbReference type="Gene3D" id="3.40.50.150">
    <property type="entry name" value="Vaccinia Virus protein VP39"/>
    <property type="match status" value="1"/>
</dbReference>
<dbReference type="PANTHER" id="PTHR43591">
    <property type="entry name" value="METHYLTRANSFERASE"/>
    <property type="match status" value="1"/>
</dbReference>
<reference evidence="3 4" key="1">
    <citation type="submission" date="2021-03" db="EMBL/GenBank/DDBJ databases">
        <title>Actinomadura violae sp. nov., isolated from lichen in Thailand.</title>
        <authorList>
            <person name="Kanchanasin P."/>
            <person name="Saeng-In P."/>
            <person name="Phongsopitanun W."/>
            <person name="Yuki M."/>
            <person name="Kudo T."/>
            <person name="Ohkuma M."/>
            <person name="Tanasupawat S."/>
        </authorList>
    </citation>
    <scope>NUCLEOTIDE SEQUENCE [LARGE SCALE GENOMIC DNA]</scope>
    <source>
        <strain evidence="3 4">LCR2-06</strain>
    </source>
</reference>
<dbReference type="Pfam" id="PF08241">
    <property type="entry name" value="Methyltransf_11"/>
    <property type="match status" value="1"/>
</dbReference>
<dbReference type="InterPro" id="IPR013216">
    <property type="entry name" value="Methyltransf_11"/>
</dbReference>
<dbReference type="Proteomes" id="UP000680206">
    <property type="component" value="Unassembled WGS sequence"/>
</dbReference>
<name>A0ABS3S9C0_9ACTN</name>
<keyword evidence="4" id="KW-1185">Reference proteome</keyword>
<organism evidence="3 4">
    <name type="scientific">Actinomadura violacea</name>
    <dbReference type="NCBI Taxonomy" id="2819934"/>
    <lineage>
        <taxon>Bacteria</taxon>
        <taxon>Bacillati</taxon>
        <taxon>Actinomycetota</taxon>
        <taxon>Actinomycetes</taxon>
        <taxon>Streptosporangiales</taxon>
        <taxon>Thermomonosporaceae</taxon>
        <taxon>Actinomadura</taxon>
    </lineage>
</organism>